<dbReference type="Gene3D" id="1.10.260.40">
    <property type="entry name" value="lambda repressor-like DNA-binding domains"/>
    <property type="match status" value="1"/>
</dbReference>
<dbReference type="GO" id="GO:0003677">
    <property type="term" value="F:DNA binding"/>
    <property type="evidence" value="ECO:0007669"/>
    <property type="project" value="UniProtKB-KW"/>
</dbReference>
<dbReference type="PROSITE" id="PS50932">
    <property type="entry name" value="HTH_LACI_2"/>
    <property type="match status" value="1"/>
</dbReference>
<dbReference type="PANTHER" id="PTHR30146:SF155">
    <property type="entry name" value="ALANINE RACEMASE"/>
    <property type="match status" value="1"/>
</dbReference>
<dbReference type="InterPro" id="IPR010982">
    <property type="entry name" value="Lambda_DNA-bd_dom_sf"/>
</dbReference>
<sequence length="359" mass="38373">MDPQPAKGNPELNRLSVAPRRPVRLSDIARLANVSTSAVSLALNGRPGVSSRTRQRILDIAADAGWFPNAAARALVGARTGIVGLVLTRDPRDIGTEPFYMSFIAGLEASLSQSATGLLLQFADDERAEVDTYRRWVAERRIDGLILVDLRVNDGRLGVLRDLGACFIVVGDPQYASEAPAIWSDDARAVAGTIRRLTELGHRRFARISERTTMAHTAIRNSAFVTTCAELKLPAPVLREAEPSAVGSRAATAAVLEASTPPTAILYDNNIMAVAGLGVAHQRGLRVPEDISLVAYDDSLLCESTHPSLSAISHDVHRYGEQAGTLLLEVITGQAPQARLDSVPVLIERGSTGPAPRAS</sequence>
<dbReference type="Pfam" id="PF00356">
    <property type="entry name" value="LacI"/>
    <property type="match status" value="1"/>
</dbReference>
<dbReference type="InterPro" id="IPR000843">
    <property type="entry name" value="HTH_LacI"/>
</dbReference>
<dbReference type="SUPFAM" id="SSF47413">
    <property type="entry name" value="lambda repressor-like DNA-binding domains"/>
    <property type="match status" value="1"/>
</dbReference>
<evidence type="ECO:0000313" key="5">
    <source>
        <dbReference type="EMBL" id="GAA4428700.1"/>
    </source>
</evidence>
<dbReference type="InterPro" id="IPR028082">
    <property type="entry name" value="Peripla_BP_I"/>
</dbReference>
<dbReference type="SMART" id="SM00354">
    <property type="entry name" value="HTH_LACI"/>
    <property type="match status" value="1"/>
</dbReference>
<dbReference type="CDD" id="cd01392">
    <property type="entry name" value="HTH_LacI"/>
    <property type="match status" value="1"/>
</dbReference>
<feature type="domain" description="HTH lacI-type" evidence="4">
    <location>
        <begin position="23"/>
        <end position="77"/>
    </location>
</feature>
<dbReference type="RefSeq" id="WP_345217090.1">
    <property type="nucleotide sequence ID" value="NZ_BAABGN010000012.1"/>
</dbReference>
<keyword evidence="6" id="KW-1185">Reference proteome</keyword>
<dbReference type="Gene3D" id="3.40.50.2300">
    <property type="match status" value="2"/>
</dbReference>
<keyword evidence="3" id="KW-0804">Transcription</keyword>
<evidence type="ECO:0000256" key="3">
    <source>
        <dbReference type="ARBA" id="ARBA00023163"/>
    </source>
</evidence>
<dbReference type="InterPro" id="IPR046335">
    <property type="entry name" value="LacI/GalR-like_sensor"/>
</dbReference>
<evidence type="ECO:0000256" key="1">
    <source>
        <dbReference type="ARBA" id="ARBA00023015"/>
    </source>
</evidence>
<evidence type="ECO:0000256" key="2">
    <source>
        <dbReference type="ARBA" id="ARBA00023125"/>
    </source>
</evidence>
<evidence type="ECO:0000313" key="6">
    <source>
        <dbReference type="Proteomes" id="UP001500622"/>
    </source>
</evidence>
<keyword evidence="2 5" id="KW-0238">DNA-binding</keyword>
<dbReference type="Proteomes" id="UP001500622">
    <property type="component" value="Unassembled WGS sequence"/>
</dbReference>
<gene>
    <name evidence="5" type="ORF">GCM10023169_30130</name>
</gene>
<dbReference type="Pfam" id="PF13377">
    <property type="entry name" value="Peripla_BP_3"/>
    <property type="match status" value="1"/>
</dbReference>
<proteinExistence type="predicted"/>
<keyword evidence="1" id="KW-0805">Transcription regulation</keyword>
<dbReference type="CDD" id="cd06267">
    <property type="entry name" value="PBP1_LacI_sugar_binding-like"/>
    <property type="match status" value="1"/>
</dbReference>
<reference evidence="6" key="1">
    <citation type="journal article" date="2019" name="Int. J. Syst. Evol. Microbiol.">
        <title>The Global Catalogue of Microorganisms (GCM) 10K type strain sequencing project: providing services to taxonomists for standard genome sequencing and annotation.</title>
        <authorList>
            <consortium name="The Broad Institute Genomics Platform"/>
            <consortium name="The Broad Institute Genome Sequencing Center for Infectious Disease"/>
            <person name="Wu L."/>
            <person name="Ma J."/>
        </authorList>
    </citation>
    <scope>NUCLEOTIDE SEQUENCE [LARGE SCALE GENOMIC DNA]</scope>
    <source>
        <strain evidence="6">JCM 17810</strain>
    </source>
</reference>
<dbReference type="EMBL" id="BAABGN010000012">
    <property type="protein sequence ID" value="GAA4428700.1"/>
    <property type="molecule type" value="Genomic_DNA"/>
</dbReference>
<dbReference type="SUPFAM" id="SSF53822">
    <property type="entry name" value="Periplasmic binding protein-like I"/>
    <property type="match status" value="1"/>
</dbReference>
<protein>
    <submittedName>
        <fullName evidence="5">LacI family DNA-binding transcriptional regulator</fullName>
    </submittedName>
</protein>
<evidence type="ECO:0000259" key="4">
    <source>
        <dbReference type="PROSITE" id="PS50932"/>
    </source>
</evidence>
<dbReference type="PROSITE" id="PS00356">
    <property type="entry name" value="HTH_LACI_1"/>
    <property type="match status" value="1"/>
</dbReference>
<accession>A0ABP8LG73</accession>
<organism evidence="5 6">
    <name type="scientific">Georgenia halophila</name>
    <dbReference type="NCBI Taxonomy" id="620889"/>
    <lineage>
        <taxon>Bacteria</taxon>
        <taxon>Bacillati</taxon>
        <taxon>Actinomycetota</taxon>
        <taxon>Actinomycetes</taxon>
        <taxon>Micrococcales</taxon>
        <taxon>Bogoriellaceae</taxon>
        <taxon>Georgenia</taxon>
    </lineage>
</organism>
<dbReference type="PANTHER" id="PTHR30146">
    <property type="entry name" value="LACI-RELATED TRANSCRIPTIONAL REPRESSOR"/>
    <property type="match status" value="1"/>
</dbReference>
<comment type="caution">
    <text evidence="5">The sequence shown here is derived from an EMBL/GenBank/DDBJ whole genome shotgun (WGS) entry which is preliminary data.</text>
</comment>
<name>A0ABP8LG73_9MICO</name>